<dbReference type="CDD" id="cd06261">
    <property type="entry name" value="TM_PBP2"/>
    <property type="match status" value="1"/>
</dbReference>
<feature type="transmembrane region" description="Helical" evidence="7">
    <location>
        <begin position="123"/>
        <end position="142"/>
    </location>
</feature>
<protein>
    <submittedName>
        <fullName evidence="9">Nitrate ABC transporter permease</fullName>
    </submittedName>
</protein>
<evidence type="ECO:0000256" key="5">
    <source>
        <dbReference type="ARBA" id="ARBA00022989"/>
    </source>
</evidence>
<feature type="transmembrane region" description="Helical" evidence="7">
    <location>
        <begin position="98"/>
        <end position="117"/>
    </location>
</feature>
<name>A0A136PPA3_9ACTN</name>
<dbReference type="GO" id="GO:0055085">
    <property type="term" value="P:transmembrane transport"/>
    <property type="evidence" value="ECO:0007669"/>
    <property type="project" value="InterPro"/>
</dbReference>
<feature type="transmembrane region" description="Helical" evidence="7">
    <location>
        <begin position="222"/>
        <end position="240"/>
    </location>
</feature>
<evidence type="ECO:0000256" key="3">
    <source>
        <dbReference type="ARBA" id="ARBA00022475"/>
    </source>
</evidence>
<accession>A0A136PPA3</accession>
<sequence>MPRPPRWAVRPLAALGLPALLVTVWWLASAGSTNPFYPPLRTVLDAFGRVWLSERFVLDVVPSLRRFALGLLLAVVLGVAAGLLIGSSRVLRTLLEPALAFFRALPSPVLVPVLLVVVGVGDAMKVAVIAFGCLWPVLLNTVDGVRGTDEVQLDTARVAGLSRLATFRHLVLPAASPQIAAGLRQALGIGLILMVISEMVVSTDGLGHAVVRFQRSFALPEMWSGMIFLGILGFLLAKALEVVERRVLAWHHGLRRATGARP</sequence>
<dbReference type="OrthoDB" id="3173654at2"/>
<evidence type="ECO:0000256" key="2">
    <source>
        <dbReference type="ARBA" id="ARBA00022448"/>
    </source>
</evidence>
<keyword evidence="4 7" id="KW-0812">Transmembrane</keyword>
<keyword evidence="5 7" id="KW-1133">Transmembrane helix</keyword>
<feature type="domain" description="ABC transmembrane type-1" evidence="8">
    <location>
        <begin position="60"/>
        <end position="244"/>
    </location>
</feature>
<keyword evidence="2 7" id="KW-0813">Transport</keyword>
<feature type="transmembrane region" description="Helical" evidence="7">
    <location>
        <begin position="67"/>
        <end position="86"/>
    </location>
</feature>
<dbReference type="PANTHER" id="PTHR30151:SF25">
    <property type="entry name" value="TAURINE TRANSPORT SYSTEM PERMEASE PROTEIN TAUC"/>
    <property type="match status" value="1"/>
</dbReference>
<keyword evidence="10" id="KW-1185">Reference proteome</keyword>
<feature type="transmembrane region" description="Helical" evidence="7">
    <location>
        <begin position="186"/>
        <end position="202"/>
    </location>
</feature>
<organism evidence="9 10">
    <name type="scientific">Micromonospora rosaria</name>
    <dbReference type="NCBI Taxonomy" id="47874"/>
    <lineage>
        <taxon>Bacteria</taxon>
        <taxon>Bacillati</taxon>
        <taxon>Actinomycetota</taxon>
        <taxon>Actinomycetes</taxon>
        <taxon>Micromonosporales</taxon>
        <taxon>Micromonosporaceae</taxon>
        <taxon>Micromonospora</taxon>
    </lineage>
</organism>
<dbReference type="InterPro" id="IPR035906">
    <property type="entry name" value="MetI-like_sf"/>
</dbReference>
<dbReference type="PROSITE" id="PS50928">
    <property type="entry name" value="ABC_TM1"/>
    <property type="match status" value="1"/>
</dbReference>
<dbReference type="Gene3D" id="1.10.3720.10">
    <property type="entry name" value="MetI-like"/>
    <property type="match status" value="1"/>
</dbReference>
<dbReference type="SUPFAM" id="SSF161098">
    <property type="entry name" value="MetI-like"/>
    <property type="match status" value="1"/>
</dbReference>
<evidence type="ECO:0000313" key="9">
    <source>
        <dbReference type="EMBL" id="KXK60295.1"/>
    </source>
</evidence>
<evidence type="ECO:0000256" key="6">
    <source>
        <dbReference type="ARBA" id="ARBA00023136"/>
    </source>
</evidence>
<reference evidence="9 10" key="1">
    <citation type="submission" date="2016-01" db="EMBL/GenBank/DDBJ databases">
        <title>Whole genome sequence and analysis of Micromonospora rosaria DSM 803, which can produce antibacterial substance rosamicin.</title>
        <authorList>
            <person name="Yang H."/>
            <person name="He X."/>
            <person name="Zhu D."/>
        </authorList>
    </citation>
    <scope>NUCLEOTIDE SEQUENCE [LARGE SCALE GENOMIC DNA]</scope>
    <source>
        <strain evidence="9 10">DSM 803</strain>
    </source>
</reference>
<comment type="caution">
    <text evidence="9">The sequence shown here is derived from an EMBL/GenBank/DDBJ whole genome shotgun (WGS) entry which is preliminary data.</text>
</comment>
<evidence type="ECO:0000259" key="8">
    <source>
        <dbReference type="PROSITE" id="PS50928"/>
    </source>
</evidence>
<dbReference type="EMBL" id="LRQV01000077">
    <property type="protein sequence ID" value="KXK60295.1"/>
    <property type="molecule type" value="Genomic_DNA"/>
</dbReference>
<keyword evidence="6 7" id="KW-0472">Membrane</keyword>
<comment type="similarity">
    <text evidence="7">Belongs to the binding-protein-dependent transport system permease family.</text>
</comment>
<dbReference type="GO" id="GO:0010438">
    <property type="term" value="P:cellular response to sulfur starvation"/>
    <property type="evidence" value="ECO:0007669"/>
    <property type="project" value="TreeGrafter"/>
</dbReference>
<dbReference type="InterPro" id="IPR000515">
    <property type="entry name" value="MetI-like"/>
</dbReference>
<dbReference type="AlphaFoldDB" id="A0A136PPA3"/>
<dbReference type="GO" id="GO:0005886">
    <property type="term" value="C:plasma membrane"/>
    <property type="evidence" value="ECO:0007669"/>
    <property type="project" value="UniProtKB-SubCell"/>
</dbReference>
<evidence type="ECO:0000256" key="4">
    <source>
        <dbReference type="ARBA" id="ARBA00022692"/>
    </source>
</evidence>
<evidence type="ECO:0000313" key="10">
    <source>
        <dbReference type="Proteomes" id="UP000070620"/>
    </source>
</evidence>
<keyword evidence="3" id="KW-1003">Cell membrane</keyword>
<proteinExistence type="inferred from homology"/>
<evidence type="ECO:0000256" key="7">
    <source>
        <dbReference type="RuleBase" id="RU363032"/>
    </source>
</evidence>
<gene>
    <name evidence="9" type="ORF">AWW66_19675</name>
</gene>
<comment type="subcellular location">
    <subcellularLocation>
        <location evidence="1 7">Cell membrane</location>
        <topology evidence="1 7">Multi-pass membrane protein</topology>
    </subcellularLocation>
</comment>
<dbReference type="Pfam" id="PF00528">
    <property type="entry name" value="BPD_transp_1"/>
    <property type="match status" value="1"/>
</dbReference>
<evidence type="ECO:0000256" key="1">
    <source>
        <dbReference type="ARBA" id="ARBA00004651"/>
    </source>
</evidence>
<dbReference type="Proteomes" id="UP000070620">
    <property type="component" value="Unassembled WGS sequence"/>
</dbReference>
<dbReference type="PANTHER" id="PTHR30151">
    <property type="entry name" value="ALKANE SULFONATE ABC TRANSPORTER-RELATED, MEMBRANE SUBUNIT"/>
    <property type="match status" value="1"/>
</dbReference>